<reference evidence="1 2" key="2">
    <citation type="journal article" date="2022" name="Mol. Ecol. Resour.">
        <title>The genomes of chicory, endive, great burdock and yacon provide insights into Asteraceae paleo-polyploidization history and plant inulin production.</title>
        <authorList>
            <person name="Fan W."/>
            <person name="Wang S."/>
            <person name="Wang H."/>
            <person name="Wang A."/>
            <person name="Jiang F."/>
            <person name="Liu H."/>
            <person name="Zhao H."/>
            <person name="Xu D."/>
            <person name="Zhang Y."/>
        </authorList>
    </citation>
    <scope>NUCLEOTIDE SEQUENCE [LARGE SCALE GENOMIC DNA]</scope>
    <source>
        <strain evidence="2">cv. Punajuju</strain>
        <tissue evidence="1">Leaves</tissue>
    </source>
</reference>
<organism evidence="1 2">
    <name type="scientific">Cichorium intybus</name>
    <name type="common">Chicory</name>
    <dbReference type="NCBI Taxonomy" id="13427"/>
    <lineage>
        <taxon>Eukaryota</taxon>
        <taxon>Viridiplantae</taxon>
        <taxon>Streptophyta</taxon>
        <taxon>Embryophyta</taxon>
        <taxon>Tracheophyta</taxon>
        <taxon>Spermatophyta</taxon>
        <taxon>Magnoliopsida</taxon>
        <taxon>eudicotyledons</taxon>
        <taxon>Gunneridae</taxon>
        <taxon>Pentapetalae</taxon>
        <taxon>asterids</taxon>
        <taxon>campanulids</taxon>
        <taxon>Asterales</taxon>
        <taxon>Asteraceae</taxon>
        <taxon>Cichorioideae</taxon>
        <taxon>Cichorieae</taxon>
        <taxon>Cichoriinae</taxon>
        <taxon>Cichorium</taxon>
    </lineage>
</organism>
<reference evidence="2" key="1">
    <citation type="journal article" date="2022" name="Mol. Ecol. Resour.">
        <title>The genomes of chicory, endive, great burdock and yacon provide insights into Asteraceae palaeo-polyploidization history and plant inulin production.</title>
        <authorList>
            <person name="Fan W."/>
            <person name="Wang S."/>
            <person name="Wang H."/>
            <person name="Wang A."/>
            <person name="Jiang F."/>
            <person name="Liu H."/>
            <person name="Zhao H."/>
            <person name="Xu D."/>
            <person name="Zhang Y."/>
        </authorList>
    </citation>
    <scope>NUCLEOTIDE SEQUENCE [LARGE SCALE GENOMIC DNA]</scope>
    <source>
        <strain evidence="2">cv. Punajuju</strain>
    </source>
</reference>
<evidence type="ECO:0000313" key="1">
    <source>
        <dbReference type="EMBL" id="KAI3721534.1"/>
    </source>
</evidence>
<keyword evidence="2" id="KW-1185">Reference proteome</keyword>
<accession>A0ACB9BGQ6</accession>
<evidence type="ECO:0000313" key="2">
    <source>
        <dbReference type="Proteomes" id="UP001055811"/>
    </source>
</evidence>
<gene>
    <name evidence="1" type="ORF">L2E82_32550</name>
</gene>
<dbReference type="EMBL" id="CM042014">
    <property type="protein sequence ID" value="KAI3721534.1"/>
    <property type="molecule type" value="Genomic_DNA"/>
</dbReference>
<comment type="caution">
    <text evidence="1">The sequence shown here is derived from an EMBL/GenBank/DDBJ whole genome shotgun (WGS) entry which is preliminary data.</text>
</comment>
<name>A0ACB9BGQ6_CICIN</name>
<dbReference type="Proteomes" id="UP001055811">
    <property type="component" value="Linkage Group LG06"/>
</dbReference>
<protein>
    <submittedName>
        <fullName evidence="1">Uncharacterized protein</fullName>
    </submittedName>
</protein>
<sequence>MDHEKLLEFVFWAVSVALHANSSKPIESEEFDYNIEKEETDSSLLSKLLHWLTASVILGRLSWQSGDDGSKCN</sequence>
<proteinExistence type="predicted"/>